<dbReference type="InterPro" id="IPR001623">
    <property type="entry name" value="DnaJ_domain"/>
</dbReference>
<feature type="domain" description="J" evidence="2">
    <location>
        <begin position="8"/>
        <end position="78"/>
    </location>
</feature>
<dbReference type="STRING" id="1284197.S8AQZ7"/>
<dbReference type="CDD" id="cd00167">
    <property type="entry name" value="SANT"/>
    <property type="match status" value="1"/>
</dbReference>
<gene>
    <name evidence="4" type="ORF">H072_618</name>
</gene>
<dbReference type="SUPFAM" id="SSF46565">
    <property type="entry name" value="Chaperone J-domain"/>
    <property type="match status" value="1"/>
</dbReference>
<organism evidence="4 5">
    <name type="scientific">Dactylellina haptotyla (strain CBS 200.50)</name>
    <name type="common">Nematode-trapping fungus</name>
    <name type="synonym">Monacrosporium haptotylum</name>
    <dbReference type="NCBI Taxonomy" id="1284197"/>
    <lineage>
        <taxon>Eukaryota</taxon>
        <taxon>Fungi</taxon>
        <taxon>Dikarya</taxon>
        <taxon>Ascomycota</taxon>
        <taxon>Pezizomycotina</taxon>
        <taxon>Orbiliomycetes</taxon>
        <taxon>Orbiliales</taxon>
        <taxon>Orbiliaceae</taxon>
        <taxon>Dactylellina</taxon>
    </lineage>
</organism>
<evidence type="ECO:0000259" key="2">
    <source>
        <dbReference type="PROSITE" id="PS50076"/>
    </source>
</evidence>
<dbReference type="eggNOG" id="KOG0713">
    <property type="taxonomic scope" value="Eukaryota"/>
</dbReference>
<feature type="compositionally biased region" description="Basic and acidic residues" evidence="1">
    <location>
        <begin position="97"/>
        <end position="118"/>
    </location>
</feature>
<dbReference type="InterPro" id="IPR036869">
    <property type="entry name" value="J_dom_sf"/>
</dbReference>
<feature type="domain" description="Myb-like" evidence="3">
    <location>
        <begin position="368"/>
        <end position="417"/>
    </location>
</feature>
<feature type="compositionally biased region" description="Polar residues" evidence="1">
    <location>
        <begin position="214"/>
        <end position="229"/>
    </location>
</feature>
<dbReference type="HOGENOM" id="CLU_658924_0_0_1"/>
<feature type="region of interest" description="Disordered" evidence="1">
    <location>
        <begin position="299"/>
        <end position="336"/>
    </location>
</feature>
<reference evidence="4 5" key="1">
    <citation type="journal article" date="2013" name="PLoS Genet.">
        <title>Genomic mechanisms accounting for the adaptation to parasitism in nematode-trapping fungi.</title>
        <authorList>
            <person name="Meerupati T."/>
            <person name="Andersson K.M."/>
            <person name="Friman E."/>
            <person name="Kumar D."/>
            <person name="Tunlid A."/>
            <person name="Ahren D."/>
        </authorList>
    </citation>
    <scope>NUCLEOTIDE SEQUENCE [LARGE SCALE GENOMIC DNA]</scope>
    <source>
        <strain evidence="4 5">CBS 200.50</strain>
    </source>
</reference>
<reference evidence="5" key="2">
    <citation type="submission" date="2013-04" db="EMBL/GenBank/DDBJ databases">
        <title>Genomic mechanisms accounting for the adaptation to parasitism in nematode-trapping fungi.</title>
        <authorList>
            <person name="Ahren D.G."/>
        </authorList>
    </citation>
    <scope>NUCLEOTIDE SEQUENCE [LARGE SCALE GENOMIC DNA]</scope>
    <source>
        <strain evidence="5">CBS 200.50</strain>
    </source>
</reference>
<evidence type="ECO:0000256" key="1">
    <source>
        <dbReference type="SAM" id="MobiDB-lite"/>
    </source>
</evidence>
<dbReference type="PROSITE" id="PS50076">
    <property type="entry name" value="DNAJ_2"/>
    <property type="match status" value="1"/>
</dbReference>
<dbReference type="Pfam" id="PF00226">
    <property type="entry name" value="DnaJ"/>
    <property type="match status" value="1"/>
</dbReference>
<feature type="compositionally biased region" description="Low complexity" evidence="1">
    <location>
        <begin position="269"/>
        <end position="283"/>
    </location>
</feature>
<sequence length="417" mass="49240">MPAEEVVSHYFLLYIEHDATDAQILRGFRRRSRDLHPDRHAVASEEDKKRFTALFQKLVDARDCLLDKNLRDAHNNLCASMRFTHERDPGNFFRRKAEAERREREAAQERTRQEERERYARRKQKREEQQKREAEERQRQETRAREAREREKREQERREREREQQEQEKRERERREQQARRERLEREERARAERELSRLRDQTVRPTERDQNHQHQGTSPRSSQSSNFNHSAQDWQTFFTILQFLSRAQNAGSGNRQPSSFNATQGSCTPNIPSSTSSGTSTPFSDIYTDYTSYSYGGSTTYTTPGSSPPRPQGTARQDTTESEVESEPESEAESAFEFQWARTPNFGNTRARTRTYQPVPSLSSGKRWSAAEFEDLIRLRTKYPSDRWDDIASRLNAKYGMGRNGNAARLKHRTYC</sequence>
<dbReference type="AlphaFoldDB" id="S8AQZ7"/>
<evidence type="ECO:0008006" key="6">
    <source>
        <dbReference type="Google" id="ProtNLM"/>
    </source>
</evidence>
<dbReference type="OMA" id="FTHERDP"/>
<dbReference type="SMART" id="SM00271">
    <property type="entry name" value="DnaJ"/>
    <property type="match status" value="1"/>
</dbReference>
<evidence type="ECO:0000313" key="5">
    <source>
        <dbReference type="Proteomes" id="UP000015100"/>
    </source>
</evidence>
<feature type="compositionally biased region" description="Polar residues" evidence="1">
    <location>
        <begin position="250"/>
        <end position="268"/>
    </location>
</feature>
<comment type="caution">
    <text evidence="4">The sequence shown here is derived from an EMBL/GenBank/DDBJ whole genome shotgun (WGS) entry which is preliminary data.</text>
</comment>
<evidence type="ECO:0000259" key="3">
    <source>
        <dbReference type="PROSITE" id="PS50090"/>
    </source>
</evidence>
<feature type="compositionally biased region" description="Basic and acidic residues" evidence="1">
    <location>
        <begin position="125"/>
        <end position="213"/>
    </location>
</feature>
<dbReference type="InterPro" id="IPR001005">
    <property type="entry name" value="SANT/Myb"/>
</dbReference>
<name>S8AQZ7_DACHA</name>
<protein>
    <recommendedName>
        <fullName evidence="6">J domain-containing protein</fullName>
    </recommendedName>
</protein>
<dbReference type="PROSITE" id="PS50090">
    <property type="entry name" value="MYB_LIKE"/>
    <property type="match status" value="1"/>
</dbReference>
<dbReference type="Proteomes" id="UP000015100">
    <property type="component" value="Unassembled WGS sequence"/>
</dbReference>
<dbReference type="CDD" id="cd06257">
    <property type="entry name" value="DnaJ"/>
    <property type="match status" value="1"/>
</dbReference>
<dbReference type="EMBL" id="AQGS01000016">
    <property type="protein sequence ID" value="EPS45365.1"/>
    <property type="molecule type" value="Genomic_DNA"/>
</dbReference>
<feature type="compositionally biased region" description="Acidic residues" evidence="1">
    <location>
        <begin position="321"/>
        <end position="335"/>
    </location>
</feature>
<feature type="region of interest" description="Disordered" evidence="1">
    <location>
        <begin position="250"/>
        <end position="283"/>
    </location>
</feature>
<proteinExistence type="predicted"/>
<evidence type="ECO:0000313" key="4">
    <source>
        <dbReference type="EMBL" id="EPS45365.1"/>
    </source>
</evidence>
<dbReference type="Gene3D" id="1.10.287.110">
    <property type="entry name" value="DnaJ domain"/>
    <property type="match status" value="1"/>
</dbReference>
<feature type="region of interest" description="Disordered" evidence="1">
    <location>
        <begin position="97"/>
        <end position="229"/>
    </location>
</feature>
<accession>S8AQZ7</accession>
<keyword evidence="5" id="KW-1185">Reference proteome</keyword>
<dbReference type="OrthoDB" id="10250354at2759"/>